<keyword evidence="2" id="KW-0436">Ligase</keyword>
<dbReference type="PROSITE" id="PS00455">
    <property type="entry name" value="AMP_BINDING"/>
    <property type="match status" value="1"/>
</dbReference>
<proteinExistence type="inferred from homology"/>
<evidence type="ECO:0000313" key="7">
    <source>
        <dbReference type="Proteomes" id="UP000238356"/>
    </source>
</evidence>
<evidence type="ECO:0000259" key="3">
    <source>
        <dbReference type="Pfam" id="PF00501"/>
    </source>
</evidence>
<dbReference type="GO" id="GO:0006631">
    <property type="term" value="P:fatty acid metabolic process"/>
    <property type="evidence" value="ECO:0007669"/>
    <property type="project" value="TreeGrafter"/>
</dbReference>
<reference evidence="7 8" key="1">
    <citation type="submission" date="2018-02" db="EMBL/GenBank/DDBJ databases">
        <title>8 Nocardia nova and 1 Nocardia cyriacigeorgica strain used for evolution to TMP-SMX.</title>
        <authorList>
            <person name="Mehta H."/>
            <person name="Weng J."/>
            <person name="Shamoo Y."/>
        </authorList>
    </citation>
    <scope>NUCLEOTIDE SEQUENCE [LARGE SCALE GENOMIC DNA]</scope>
    <source>
        <strain evidence="5 7">BAA2227</strain>
        <strain evidence="6 8">MDA3139</strain>
    </source>
</reference>
<dbReference type="RefSeq" id="WP_104363416.1">
    <property type="nucleotide sequence ID" value="NZ_JBITKZ010000008.1"/>
</dbReference>
<gene>
    <name evidence="6" type="ORF">C5E45_14640</name>
    <name evidence="5" type="ORF">C5F51_15390</name>
</gene>
<keyword evidence="7" id="KW-1185">Reference proteome</keyword>
<dbReference type="GO" id="GO:0031956">
    <property type="term" value="F:medium-chain fatty acid-CoA ligase activity"/>
    <property type="evidence" value="ECO:0007669"/>
    <property type="project" value="TreeGrafter"/>
</dbReference>
<dbReference type="EMBL" id="PSZC01000009">
    <property type="protein sequence ID" value="PPJ37370.1"/>
    <property type="molecule type" value="Genomic_DNA"/>
</dbReference>
<evidence type="ECO:0000256" key="2">
    <source>
        <dbReference type="ARBA" id="ARBA00022598"/>
    </source>
</evidence>
<dbReference type="SUPFAM" id="SSF56801">
    <property type="entry name" value="Acetyl-CoA synthetase-like"/>
    <property type="match status" value="1"/>
</dbReference>
<sequence length="520" mass="55873">MRSELTLGDIIGDNAVRFPDVPAYIADGEILTHSQLLRRATELAAALAERGVRRQDRVAVLSRNSIRFGEVLAAGQLSGIVVATVNYRLAVPEMGSILRDAAPRVLFFESEYLAAVEELRPELTGVDLYVCLDVPAPGAVEYRELLDAGADRELPFSAVAGDIACLIYTTGTTGRPKGCILGQRELRRMGAVVNGEMRSGSTDRALLVMPMLHIGAIAIALGVHARGGTAILHRQFEPAAMLTTATADGITILHLAPTMLQTLVDAAGPDSPALAGIRTVVYSAAPVTSSILRAAMAAMPNAGFLNLYGQTEVITSGLPRELHRTATEDDRRRLTSVGHPFPETEVRIIDGDGRECSPGKPGEIVVRSAVMFRGYWNNDRATAETIRDGWCRTGDVGMFDTEGLLYLVDRKKDVIISGGENVYSVQVEEVVAGHPAVAECAVIGIPDQRWGESVCAVVVPVEGVTVDADDLREYVAARIARYKAPRRTIVVDELPKLPTGKLDKKVLRARYAGADSAFPV</sequence>
<dbReference type="InterPro" id="IPR045851">
    <property type="entry name" value="AMP-bd_C_sf"/>
</dbReference>
<dbReference type="InterPro" id="IPR000873">
    <property type="entry name" value="AMP-dep_synth/lig_dom"/>
</dbReference>
<dbReference type="Proteomes" id="UP000238356">
    <property type="component" value="Unassembled WGS sequence"/>
</dbReference>
<dbReference type="InterPro" id="IPR025110">
    <property type="entry name" value="AMP-bd_C"/>
</dbReference>
<evidence type="ECO:0000313" key="8">
    <source>
        <dbReference type="Proteomes" id="UP000239874"/>
    </source>
</evidence>
<dbReference type="PANTHER" id="PTHR43201:SF5">
    <property type="entry name" value="MEDIUM-CHAIN ACYL-COA LIGASE ACSF2, MITOCHONDRIAL"/>
    <property type="match status" value="1"/>
</dbReference>
<dbReference type="EMBL" id="PSZD01000008">
    <property type="protein sequence ID" value="PPJ28189.1"/>
    <property type="molecule type" value="Genomic_DNA"/>
</dbReference>
<evidence type="ECO:0000259" key="4">
    <source>
        <dbReference type="Pfam" id="PF13193"/>
    </source>
</evidence>
<dbReference type="FunFam" id="3.30.300.30:FF:000008">
    <property type="entry name" value="2,3-dihydroxybenzoate-AMP ligase"/>
    <property type="match status" value="1"/>
</dbReference>
<dbReference type="InterPro" id="IPR020845">
    <property type="entry name" value="AMP-binding_CS"/>
</dbReference>
<dbReference type="Gene3D" id="3.40.50.12780">
    <property type="entry name" value="N-terminal domain of ligase-like"/>
    <property type="match status" value="1"/>
</dbReference>
<dbReference type="OrthoDB" id="9803968at2"/>
<comment type="similarity">
    <text evidence="1">Belongs to the ATP-dependent AMP-binding enzyme family.</text>
</comment>
<evidence type="ECO:0000313" key="6">
    <source>
        <dbReference type="EMBL" id="PPJ37370.1"/>
    </source>
</evidence>
<name>A0A2S6A6P2_9NOCA</name>
<dbReference type="AlphaFoldDB" id="A0A2S6A6P2"/>
<dbReference type="Pfam" id="PF13193">
    <property type="entry name" value="AMP-binding_C"/>
    <property type="match status" value="1"/>
</dbReference>
<feature type="domain" description="AMP-dependent synthetase/ligase" evidence="3">
    <location>
        <begin position="14"/>
        <end position="376"/>
    </location>
</feature>
<dbReference type="PANTHER" id="PTHR43201">
    <property type="entry name" value="ACYL-COA SYNTHETASE"/>
    <property type="match status" value="1"/>
</dbReference>
<dbReference type="Gene3D" id="3.30.300.30">
    <property type="match status" value="1"/>
</dbReference>
<evidence type="ECO:0000256" key="1">
    <source>
        <dbReference type="ARBA" id="ARBA00006432"/>
    </source>
</evidence>
<dbReference type="InterPro" id="IPR042099">
    <property type="entry name" value="ANL_N_sf"/>
</dbReference>
<feature type="domain" description="AMP-binding enzyme C-terminal" evidence="4">
    <location>
        <begin position="426"/>
        <end position="501"/>
    </location>
</feature>
<accession>A0A2S6A6P2</accession>
<organism evidence="5 7">
    <name type="scientific">Nocardia nova</name>
    <dbReference type="NCBI Taxonomy" id="37330"/>
    <lineage>
        <taxon>Bacteria</taxon>
        <taxon>Bacillati</taxon>
        <taxon>Actinomycetota</taxon>
        <taxon>Actinomycetes</taxon>
        <taxon>Mycobacteriales</taxon>
        <taxon>Nocardiaceae</taxon>
        <taxon>Nocardia</taxon>
    </lineage>
</organism>
<comment type="caution">
    <text evidence="5">The sequence shown here is derived from an EMBL/GenBank/DDBJ whole genome shotgun (WGS) entry which is preliminary data.</text>
</comment>
<dbReference type="Proteomes" id="UP000239874">
    <property type="component" value="Unassembled WGS sequence"/>
</dbReference>
<dbReference type="Pfam" id="PF00501">
    <property type="entry name" value="AMP-binding"/>
    <property type="match status" value="1"/>
</dbReference>
<protein>
    <submittedName>
        <fullName evidence="5">AMP-dependent synthetase</fullName>
    </submittedName>
</protein>
<evidence type="ECO:0000313" key="5">
    <source>
        <dbReference type="EMBL" id="PPJ28189.1"/>
    </source>
</evidence>